<name>A0A480A337_9CYAN</name>
<dbReference type="EMBL" id="BJCE01000234">
    <property type="protein sequence ID" value="GCL39287.1"/>
    <property type="molecule type" value="Genomic_DNA"/>
</dbReference>
<keyword evidence="2" id="KW-1185">Reference proteome</keyword>
<comment type="caution">
    <text evidence="1">The sequence shown here is derived from an EMBL/GenBank/DDBJ whole genome shotgun (WGS) entry which is preliminary data.</text>
</comment>
<dbReference type="AlphaFoldDB" id="A0A480A337"/>
<reference evidence="2" key="1">
    <citation type="submission" date="2019-02" db="EMBL/GenBank/DDBJ databases">
        <title>Draft genome sequence of Sphaerospermopsis reniformis NIES-1949.</title>
        <authorList>
            <person name="Yamaguchi H."/>
            <person name="Suzuki S."/>
            <person name="Kawachi M."/>
        </authorList>
    </citation>
    <scope>NUCLEOTIDE SEQUENCE [LARGE SCALE GENOMIC DNA]</scope>
    <source>
        <strain evidence="2">NIES-1949</strain>
    </source>
</reference>
<dbReference type="Proteomes" id="UP000300142">
    <property type="component" value="Unassembled WGS sequence"/>
</dbReference>
<proteinExistence type="predicted"/>
<sequence length="37" mass="4155">MALFVVFLSWELINLIANQLGSGFINPQQVCPEFSLD</sequence>
<organism evidence="1 2">
    <name type="scientific">Sphaerospermopsis reniformis</name>
    <dbReference type="NCBI Taxonomy" id="531300"/>
    <lineage>
        <taxon>Bacteria</taxon>
        <taxon>Bacillati</taxon>
        <taxon>Cyanobacteriota</taxon>
        <taxon>Cyanophyceae</taxon>
        <taxon>Nostocales</taxon>
        <taxon>Aphanizomenonaceae</taxon>
        <taxon>Sphaerospermopsis</taxon>
    </lineage>
</organism>
<evidence type="ECO:0000313" key="2">
    <source>
        <dbReference type="Proteomes" id="UP000300142"/>
    </source>
</evidence>
<gene>
    <name evidence="1" type="ORF">SR1949_44120</name>
</gene>
<protein>
    <submittedName>
        <fullName evidence="1">Uncharacterized protein</fullName>
    </submittedName>
</protein>
<evidence type="ECO:0000313" key="1">
    <source>
        <dbReference type="EMBL" id="GCL39287.1"/>
    </source>
</evidence>
<accession>A0A480A337</accession>